<feature type="region of interest" description="Disordered" evidence="10">
    <location>
        <begin position="76"/>
        <end position="101"/>
    </location>
</feature>
<protein>
    <submittedName>
        <fullName evidence="13">Signal recognition particle 19 kDa protein</fullName>
    </submittedName>
</protein>
<dbReference type="EMBL" id="GDIP01226250">
    <property type="protein sequence ID" value="JAI97151.1"/>
    <property type="molecule type" value="Transcribed_RNA"/>
</dbReference>
<dbReference type="SUPFAM" id="SSF69695">
    <property type="entry name" value="SRP19"/>
    <property type="match status" value="1"/>
</dbReference>
<gene>
    <name evidence="13" type="ORF">APZ42_013995</name>
</gene>
<keyword evidence="5" id="KW-0694">RNA-binding</keyword>
<evidence type="ECO:0000256" key="3">
    <source>
        <dbReference type="ARBA" id="ARBA00008910"/>
    </source>
</evidence>
<accession>A0A0P5YQK4</accession>
<dbReference type="EMBL" id="GDIQ01081919">
    <property type="protein sequence ID" value="JAN12818.1"/>
    <property type="molecule type" value="Transcribed_RNA"/>
</dbReference>
<evidence type="ECO:0000256" key="6">
    <source>
        <dbReference type="ARBA" id="ARBA00023135"/>
    </source>
</evidence>
<comment type="subcellular location">
    <subcellularLocation>
        <location evidence="1">Cytoplasm</location>
    </subcellularLocation>
    <subcellularLocation>
        <location evidence="2">Nucleus</location>
        <location evidence="2">Nucleolus</location>
    </subcellularLocation>
</comment>
<evidence type="ECO:0000313" key="14">
    <source>
        <dbReference type="Proteomes" id="UP000076858"/>
    </source>
</evidence>
<keyword evidence="6" id="KW-0733">Signal recognition particle</keyword>
<sequence>MAATFTRTSFNPNKKPSDPERWICIYPAYIDSNKTRVAGRRVSKSRAVERPTCTEISDVLQAANFKVGIEPKFYSRESSKEEEMRGRVRVQLKNEDGSPVNPTFPTRDSLFLYIGEKIPHLKSRVFKSSGEGQAANQGGGGKKKGKGGRR</sequence>
<evidence type="ECO:0000256" key="9">
    <source>
        <dbReference type="ARBA" id="ARBA00045518"/>
    </source>
</evidence>
<evidence type="ECO:0000313" key="13">
    <source>
        <dbReference type="EMBL" id="KZS19575.1"/>
    </source>
</evidence>
<proteinExistence type="inferred from homology"/>
<reference evidence="12" key="2">
    <citation type="submission" date="2015-10" db="EMBL/GenBank/DDBJ databases">
        <title>EvidentialGene: Evidence-directed Construction of Complete mRNA Transcriptomes without Genomes.</title>
        <authorList>
            <person name="Gilbert D.G."/>
        </authorList>
    </citation>
    <scope>NUCLEOTIDE SEQUENCE</scope>
</reference>
<dbReference type="GO" id="GO:0005786">
    <property type="term" value="C:signal recognition particle, endoplasmic reticulum targeting"/>
    <property type="evidence" value="ECO:0007669"/>
    <property type="project" value="UniProtKB-KW"/>
</dbReference>
<name>A0A0P5YQK4_9CRUS</name>
<dbReference type="Pfam" id="PF01922">
    <property type="entry name" value="SRP19"/>
    <property type="match status" value="1"/>
</dbReference>
<dbReference type="GO" id="GO:0008312">
    <property type="term" value="F:7S RNA binding"/>
    <property type="evidence" value="ECO:0007669"/>
    <property type="project" value="InterPro"/>
</dbReference>
<comment type="function">
    <text evidence="9">Component of the signal recognition particle (SRP) complex, a ribonucleoprotein complex that mediates the cotranslational targeting of secretory and membrane proteins to the endoplasmic reticulum (ER). Binds directly to 7SL RNA. Mediates binding of SRP54 to the SRP complex.</text>
</comment>
<dbReference type="GO" id="GO:0006617">
    <property type="term" value="P:SRP-dependent cotranslational protein targeting to membrane, signal sequence recognition"/>
    <property type="evidence" value="ECO:0007669"/>
    <property type="project" value="TreeGrafter"/>
</dbReference>
<feature type="compositionally biased region" description="Basic and acidic residues" evidence="10">
    <location>
        <begin position="76"/>
        <end position="96"/>
    </location>
</feature>
<dbReference type="FunFam" id="3.30.56.30:FF:000002">
    <property type="entry name" value="Signal recognition particle 19kDa"/>
    <property type="match status" value="1"/>
</dbReference>
<evidence type="ECO:0000313" key="12">
    <source>
        <dbReference type="EMBL" id="JAN12818.1"/>
    </source>
</evidence>
<dbReference type="OrthoDB" id="2190947at2759"/>
<feature type="region of interest" description="Disordered" evidence="10">
    <location>
        <begin position="124"/>
        <end position="150"/>
    </location>
</feature>
<dbReference type="EMBL" id="LRGB01000359">
    <property type="protein sequence ID" value="KZS19575.1"/>
    <property type="molecule type" value="Genomic_DNA"/>
</dbReference>
<dbReference type="Proteomes" id="UP000076858">
    <property type="component" value="Unassembled WGS sequence"/>
</dbReference>
<dbReference type="InterPro" id="IPR002778">
    <property type="entry name" value="Signal_recog_particle_SRP19"/>
</dbReference>
<evidence type="ECO:0000256" key="8">
    <source>
        <dbReference type="ARBA" id="ARBA00023274"/>
    </source>
</evidence>
<evidence type="ECO:0000256" key="2">
    <source>
        <dbReference type="ARBA" id="ARBA00004604"/>
    </source>
</evidence>
<dbReference type="AlphaFoldDB" id="A0A0P5YQK4"/>
<comment type="similarity">
    <text evidence="3">Belongs to the SRP19 family.</text>
</comment>
<reference evidence="11" key="3">
    <citation type="submission" date="2015-10" db="EMBL/GenBank/DDBJ databases">
        <authorList>
            <person name="Gilbert D.G."/>
        </authorList>
    </citation>
    <scope>NUCLEOTIDE SEQUENCE</scope>
</reference>
<dbReference type="EMBL" id="GDIP01251251">
    <property type="protein sequence ID" value="JAI72150.1"/>
    <property type="molecule type" value="Transcribed_RNA"/>
</dbReference>
<dbReference type="STRING" id="35525.A0A0P5YQK4"/>
<evidence type="ECO:0000256" key="5">
    <source>
        <dbReference type="ARBA" id="ARBA00022884"/>
    </source>
</evidence>
<dbReference type="PANTHER" id="PTHR17453:SF0">
    <property type="entry name" value="SIGNAL RECOGNITION PARTICLE 19 KDA PROTEIN"/>
    <property type="match status" value="1"/>
</dbReference>
<keyword evidence="4" id="KW-0963">Cytoplasm</keyword>
<organism evidence="13 14">
    <name type="scientific">Daphnia magna</name>
    <dbReference type="NCBI Taxonomy" id="35525"/>
    <lineage>
        <taxon>Eukaryota</taxon>
        <taxon>Metazoa</taxon>
        <taxon>Ecdysozoa</taxon>
        <taxon>Arthropoda</taxon>
        <taxon>Crustacea</taxon>
        <taxon>Branchiopoda</taxon>
        <taxon>Diplostraca</taxon>
        <taxon>Cladocera</taxon>
        <taxon>Anomopoda</taxon>
        <taxon>Daphniidae</taxon>
        <taxon>Daphnia</taxon>
    </lineage>
</organism>
<evidence type="ECO:0000256" key="4">
    <source>
        <dbReference type="ARBA" id="ARBA00022490"/>
    </source>
</evidence>
<dbReference type="GO" id="GO:0005730">
    <property type="term" value="C:nucleolus"/>
    <property type="evidence" value="ECO:0007669"/>
    <property type="project" value="UniProtKB-SubCell"/>
</dbReference>
<dbReference type="Gene3D" id="3.30.56.30">
    <property type="entry name" value="Signal recognition particle, SRP19-like subunit"/>
    <property type="match status" value="1"/>
</dbReference>
<keyword evidence="8" id="KW-0687">Ribonucleoprotein</keyword>
<evidence type="ECO:0000256" key="10">
    <source>
        <dbReference type="SAM" id="MobiDB-lite"/>
    </source>
</evidence>
<keyword evidence="14" id="KW-1185">Reference proteome</keyword>
<feature type="compositionally biased region" description="Basic residues" evidence="10">
    <location>
        <begin position="141"/>
        <end position="150"/>
    </location>
</feature>
<keyword evidence="7" id="KW-0539">Nucleus</keyword>
<evidence type="ECO:0000256" key="1">
    <source>
        <dbReference type="ARBA" id="ARBA00004496"/>
    </source>
</evidence>
<dbReference type="PANTHER" id="PTHR17453">
    <property type="entry name" value="SIGNAL RECOGNITION PARTICLE 19 KD PROTEIN"/>
    <property type="match status" value="1"/>
</dbReference>
<evidence type="ECO:0000256" key="7">
    <source>
        <dbReference type="ARBA" id="ARBA00023242"/>
    </source>
</evidence>
<reference evidence="11" key="1">
    <citation type="submission" date="2015-10" db="EMBL/GenBank/DDBJ databases">
        <title>Daphnia magna gene sets from two clonal populations assembled and annotated with EvidentialGene.</title>
        <authorList>
            <person name="Gilbert D."/>
            <person name="Podicheti R."/>
            <person name="Orsini L."/>
            <person name="Colbourne J."/>
            <person name="Pfrender M."/>
        </authorList>
    </citation>
    <scope>NUCLEOTIDE SEQUENCE</scope>
</reference>
<reference evidence="13 14" key="4">
    <citation type="submission" date="2016-03" db="EMBL/GenBank/DDBJ databases">
        <title>EvidentialGene: Evidence-directed Construction of Genes on Genomes.</title>
        <authorList>
            <person name="Gilbert D.G."/>
            <person name="Choi J.-H."/>
            <person name="Mockaitis K."/>
            <person name="Colbourne J."/>
            <person name="Pfrender M."/>
        </authorList>
    </citation>
    <scope>NUCLEOTIDE SEQUENCE [LARGE SCALE GENOMIC DNA]</scope>
    <source>
        <strain evidence="13 14">Xinb3</strain>
        <tissue evidence="13">Complete organism</tissue>
    </source>
</reference>
<evidence type="ECO:0000313" key="11">
    <source>
        <dbReference type="EMBL" id="JAI72150.1"/>
    </source>
</evidence>
<dbReference type="InterPro" id="IPR036521">
    <property type="entry name" value="SRP19-like_sf"/>
</dbReference>